<dbReference type="SUPFAM" id="SSF46689">
    <property type="entry name" value="Homeodomain-like"/>
    <property type="match status" value="1"/>
</dbReference>
<dbReference type="PRINTS" id="PR00032">
    <property type="entry name" value="HTHARAC"/>
</dbReference>
<comment type="caution">
    <text evidence="5">The sequence shown here is derived from an EMBL/GenBank/DDBJ whole genome shotgun (WGS) entry which is preliminary data.</text>
</comment>
<dbReference type="EMBL" id="JAJTWU010000002">
    <property type="protein sequence ID" value="MCE4553900.1"/>
    <property type="molecule type" value="Genomic_DNA"/>
</dbReference>
<dbReference type="Pfam" id="PF12625">
    <property type="entry name" value="Arabinose_bd"/>
    <property type="match status" value="1"/>
</dbReference>
<evidence type="ECO:0000256" key="2">
    <source>
        <dbReference type="ARBA" id="ARBA00023125"/>
    </source>
</evidence>
<keyword evidence="6" id="KW-1185">Reference proteome</keyword>
<dbReference type="RefSeq" id="WP_233370627.1">
    <property type="nucleotide sequence ID" value="NZ_JAJTWU010000002.1"/>
</dbReference>
<sequence length="339" mass="37603">MSLHEKLYAPLKILAIVQVLAEHGITPEAALEGTHLNAEQIRDPDVRTSLQQLLTVGRNAVRLVPVTELGLHAGRRMHFTSYGLLGYALLSAVTLRQAFLLRIRYDPLATPVMSVSFFERDGMAIWRFPTHAELAGLGLNAAEYRFFLDLQFAIHVALTKDGMGPWCVPTRALYSLPAPPHAAQVVQTLECPVSFDRQHNELHYPREWLDRAPYRANPITAAQMSETCERLLTSIGWQAGLTRRVYDEITRTPGQFPSAESVASALCMTSRTLGRKLSAEGTSYSALVASVRHALASDYLRSTALSVEDIAAALGFSDARSFRHAFKRWSGKTPAEYRA</sequence>
<dbReference type="InterPro" id="IPR009057">
    <property type="entry name" value="Homeodomain-like_sf"/>
</dbReference>
<dbReference type="PANTHER" id="PTHR47894:SF1">
    <property type="entry name" value="HTH-TYPE TRANSCRIPTIONAL REGULATOR VQSM"/>
    <property type="match status" value="1"/>
</dbReference>
<dbReference type="Proteomes" id="UP001200741">
    <property type="component" value="Unassembled WGS sequence"/>
</dbReference>
<keyword evidence="2" id="KW-0238">DNA-binding</keyword>
<dbReference type="SMART" id="SM00342">
    <property type="entry name" value="HTH_ARAC"/>
    <property type="match status" value="1"/>
</dbReference>
<organism evidence="5 6">
    <name type="scientific">Pelomonas cellulosilytica</name>
    <dbReference type="NCBI Taxonomy" id="2906762"/>
    <lineage>
        <taxon>Bacteria</taxon>
        <taxon>Pseudomonadati</taxon>
        <taxon>Pseudomonadota</taxon>
        <taxon>Betaproteobacteria</taxon>
        <taxon>Burkholderiales</taxon>
        <taxon>Sphaerotilaceae</taxon>
        <taxon>Roseateles</taxon>
    </lineage>
</organism>
<dbReference type="InterPro" id="IPR020449">
    <property type="entry name" value="Tscrpt_reg_AraC-type_HTH"/>
</dbReference>
<keyword evidence="1" id="KW-0805">Transcription regulation</keyword>
<evidence type="ECO:0000259" key="4">
    <source>
        <dbReference type="PROSITE" id="PS01124"/>
    </source>
</evidence>
<keyword evidence="3" id="KW-0804">Transcription</keyword>
<evidence type="ECO:0000313" key="6">
    <source>
        <dbReference type="Proteomes" id="UP001200741"/>
    </source>
</evidence>
<dbReference type="InterPro" id="IPR018060">
    <property type="entry name" value="HTH_AraC"/>
</dbReference>
<accession>A0ABS8XRH9</accession>
<dbReference type="PROSITE" id="PS01124">
    <property type="entry name" value="HTH_ARAC_FAMILY_2"/>
    <property type="match status" value="1"/>
</dbReference>
<evidence type="ECO:0000256" key="1">
    <source>
        <dbReference type="ARBA" id="ARBA00023015"/>
    </source>
</evidence>
<name>A0ABS8XRH9_9BURK</name>
<evidence type="ECO:0000256" key="3">
    <source>
        <dbReference type="ARBA" id="ARBA00023163"/>
    </source>
</evidence>
<dbReference type="Gene3D" id="1.10.10.60">
    <property type="entry name" value="Homeodomain-like"/>
    <property type="match status" value="1"/>
</dbReference>
<dbReference type="PANTHER" id="PTHR47894">
    <property type="entry name" value="HTH-TYPE TRANSCRIPTIONAL REGULATOR GADX"/>
    <property type="match status" value="1"/>
</dbReference>
<feature type="domain" description="HTH araC/xylS-type" evidence="4">
    <location>
        <begin position="243"/>
        <end position="339"/>
    </location>
</feature>
<proteinExistence type="predicted"/>
<evidence type="ECO:0000313" key="5">
    <source>
        <dbReference type="EMBL" id="MCE4553900.1"/>
    </source>
</evidence>
<reference evidence="5 6" key="1">
    <citation type="submission" date="2021-12" db="EMBL/GenBank/DDBJ databases">
        <title>Genome seq of P8.</title>
        <authorList>
            <person name="Seo T."/>
        </authorList>
    </citation>
    <scope>NUCLEOTIDE SEQUENCE [LARGE SCALE GENOMIC DNA]</scope>
    <source>
        <strain evidence="5 6">P8</strain>
    </source>
</reference>
<gene>
    <name evidence="5" type="ORF">LXT13_05480</name>
</gene>
<dbReference type="InterPro" id="IPR032687">
    <property type="entry name" value="AraC-type_N"/>
</dbReference>
<dbReference type="Pfam" id="PF12833">
    <property type="entry name" value="HTH_18"/>
    <property type="match status" value="1"/>
</dbReference>
<protein>
    <submittedName>
        <fullName evidence="5">AraC family transcriptional regulator</fullName>
    </submittedName>
</protein>